<proteinExistence type="predicted"/>
<sequence>MVICGFDQYRKKKYRYTFCNTCREVSGLELGDECTKIILNTKGENDSEVEQPLVDFLHYVENSSPKNVPEDCDERLLHLHRIVEQIKANEQMGVTYMKMEERDRQIKEEGREEGERSKLLSQIQKKLGKGMTIEEIAEALEEEPAVIKELMGSL</sequence>
<dbReference type="Proteomes" id="UP000005561">
    <property type="component" value="Unassembled WGS sequence"/>
</dbReference>
<evidence type="ECO:0000313" key="1">
    <source>
        <dbReference type="EMBL" id="EET58855.1"/>
    </source>
</evidence>
<keyword evidence="2" id="KW-1185">Reference proteome</keyword>
<reference evidence="1" key="1">
    <citation type="submission" date="2009-07" db="EMBL/GenBank/DDBJ databases">
        <authorList>
            <person name="Weinstock G."/>
            <person name="Sodergren E."/>
            <person name="Clifton S."/>
            <person name="Fulton L."/>
            <person name="Fulton B."/>
            <person name="Courtney L."/>
            <person name="Fronick C."/>
            <person name="Harrison M."/>
            <person name="Strong C."/>
            <person name="Farmer C."/>
            <person name="Delahaunty K."/>
            <person name="Markovic C."/>
            <person name="Hall O."/>
            <person name="Minx P."/>
            <person name="Tomlinson C."/>
            <person name="Mitreva M."/>
            <person name="Nelson J."/>
            <person name="Hou S."/>
            <person name="Wollam A."/>
            <person name="Pepin K.H."/>
            <person name="Johnson M."/>
            <person name="Bhonagiri V."/>
            <person name="Nash W.E."/>
            <person name="Warren W."/>
            <person name="Chinwalla A."/>
            <person name="Mardis E.R."/>
            <person name="Wilson R.K."/>
        </authorList>
    </citation>
    <scope>NUCLEOTIDE SEQUENCE [LARGE SCALE GENOMIC DNA]</scope>
    <source>
        <strain evidence="1">DSM 14469</strain>
    </source>
</reference>
<organism evidence="1 2">
    <name type="scientific">Marvinbryantia formatexigens DSM 14469</name>
    <dbReference type="NCBI Taxonomy" id="478749"/>
    <lineage>
        <taxon>Bacteria</taxon>
        <taxon>Bacillati</taxon>
        <taxon>Bacillota</taxon>
        <taxon>Clostridia</taxon>
        <taxon>Lachnospirales</taxon>
        <taxon>Lachnospiraceae</taxon>
        <taxon>Marvinbryantia</taxon>
    </lineage>
</organism>
<name>C6LKF6_9FIRM</name>
<protein>
    <submittedName>
        <fullName evidence="1">Uncharacterized protein</fullName>
    </submittedName>
</protein>
<gene>
    <name evidence="1" type="ORF">BRYFOR_09143</name>
</gene>
<accession>C6LKF6</accession>
<dbReference type="AlphaFoldDB" id="C6LKF6"/>
<dbReference type="EMBL" id="ACCL02000024">
    <property type="protein sequence ID" value="EET58855.1"/>
    <property type="molecule type" value="Genomic_DNA"/>
</dbReference>
<dbReference type="eggNOG" id="COG5464">
    <property type="taxonomic scope" value="Bacteria"/>
</dbReference>
<evidence type="ECO:0000313" key="2">
    <source>
        <dbReference type="Proteomes" id="UP000005561"/>
    </source>
</evidence>
<comment type="caution">
    <text evidence="1">The sequence shown here is derived from an EMBL/GenBank/DDBJ whole genome shotgun (WGS) entry which is preliminary data.</text>
</comment>
<dbReference type="RefSeq" id="WP_006863905.1">
    <property type="nucleotide sequence ID" value="NZ_ACCL02000024.1"/>
</dbReference>